<keyword evidence="4" id="KW-1185">Reference proteome</keyword>
<accession>A0ABW4UH18</accession>
<dbReference type="RefSeq" id="WP_379101773.1">
    <property type="nucleotide sequence ID" value="NZ_JBHUGZ010000016.1"/>
</dbReference>
<dbReference type="EMBL" id="JBHUGZ010000016">
    <property type="protein sequence ID" value="MFD1985429.1"/>
    <property type="molecule type" value="Genomic_DNA"/>
</dbReference>
<evidence type="ECO:0000259" key="2">
    <source>
        <dbReference type="Pfam" id="PF01734"/>
    </source>
</evidence>
<gene>
    <name evidence="3" type="ORF">ACFSOZ_23215</name>
</gene>
<keyword evidence="1" id="KW-0443">Lipid metabolism</keyword>
<proteinExistence type="predicted"/>
<evidence type="ECO:0000256" key="1">
    <source>
        <dbReference type="ARBA" id="ARBA00023098"/>
    </source>
</evidence>
<comment type="caution">
    <text evidence="3">The sequence shown here is derived from an EMBL/GenBank/DDBJ whole genome shotgun (WGS) entry which is preliminary data.</text>
</comment>
<protein>
    <submittedName>
        <fullName evidence="3">Patatin-like phospholipase family protein</fullName>
    </submittedName>
</protein>
<feature type="domain" description="PNPLA" evidence="2">
    <location>
        <begin position="19"/>
        <end position="91"/>
    </location>
</feature>
<dbReference type="InterPro" id="IPR016035">
    <property type="entry name" value="Acyl_Trfase/lysoPLipase"/>
</dbReference>
<dbReference type="SUPFAM" id="SSF52151">
    <property type="entry name" value="FabD/lysophospholipase-like"/>
    <property type="match status" value="1"/>
</dbReference>
<dbReference type="InterPro" id="IPR002641">
    <property type="entry name" value="PNPLA_dom"/>
</dbReference>
<evidence type="ECO:0000313" key="3">
    <source>
        <dbReference type="EMBL" id="MFD1985429.1"/>
    </source>
</evidence>
<dbReference type="Proteomes" id="UP001597405">
    <property type="component" value="Unassembled WGS sequence"/>
</dbReference>
<reference evidence="4" key="1">
    <citation type="journal article" date="2019" name="Int. J. Syst. Evol. Microbiol.">
        <title>The Global Catalogue of Microorganisms (GCM) 10K type strain sequencing project: providing services to taxonomists for standard genome sequencing and annotation.</title>
        <authorList>
            <consortium name="The Broad Institute Genomics Platform"/>
            <consortium name="The Broad Institute Genome Sequencing Center for Infectious Disease"/>
            <person name="Wu L."/>
            <person name="Ma J."/>
        </authorList>
    </citation>
    <scope>NUCLEOTIDE SEQUENCE [LARGE SCALE GENOMIC DNA]</scope>
    <source>
        <strain evidence="4">CGMCC 1.16225</strain>
    </source>
</reference>
<organism evidence="3 4">
    <name type="scientific">Mesorhizobium newzealandense</name>
    <dbReference type="NCBI Taxonomy" id="1300302"/>
    <lineage>
        <taxon>Bacteria</taxon>
        <taxon>Pseudomonadati</taxon>
        <taxon>Pseudomonadota</taxon>
        <taxon>Alphaproteobacteria</taxon>
        <taxon>Hyphomicrobiales</taxon>
        <taxon>Phyllobacteriaceae</taxon>
        <taxon>Mesorhizobium</taxon>
    </lineage>
</organism>
<dbReference type="Gene3D" id="3.40.1090.10">
    <property type="entry name" value="Cytosolic phospholipase A2 catalytic domain"/>
    <property type="match status" value="1"/>
</dbReference>
<sequence length="113" mass="12352">MATNLQTGSGWRFGKAYAADFRVGMIDRPTLSLARVVAASSAFPPFLSPVRINLKDQVVRATEGADLHRQPFTELAVLADGGVYDNLGLERVWKRCRTILLQGALVHRLLSSG</sequence>
<dbReference type="Pfam" id="PF01734">
    <property type="entry name" value="Patatin"/>
    <property type="match status" value="1"/>
</dbReference>
<evidence type="ECO:0000313" key="4">
    <source>
        <dbReference type="Proteomes" id="UP001597405"/>
    </source>
</evidence>
<name>A0ABW4UH18_9HYPH</name>